<protein>
    <submittedName>
        <fullName evidence="2">Helix-turn-helix domain-containing protein</fullName>
    </submittedName>
</protein>
<dbReference type="InterPro" id="IPR010982">
    <property type="entry name" value="Lambda_DNA-bd_dom_sf"/>
</dbReference>
<gene>
    <name evidence="2" type="ORF">GSF22_07440</name>
</gene>
<dbReference type="InterPro" id="IPR043917">
    <property type="entry name" value="DUF5753"/>
</dbReference>
<feature type="domain" description="HTH cro/C1-type" evidence="1">
    <location>
        <begin position="14"/>
        <end position="70"/>
    </location>
</feature>
<dbReference type="Gene3D" id="1.10.260.40">
    <property type="entry name" value="lambda repressor-like DNA-binding domains"/>
    <property type="match status" value="1"/>
</dbReference>
<comment type="caution">
    <text evidence="2">The sequence shown here is derived from an EMBL/GenBank/DDBJ whole genome shotgun (WGS) entry which is preliminary data.</text>
</comment>
<dbReference type="EMBL" id="WVUH01000039">
    <property type="protein sequence ID" value="MBO4205839.1"/>
    <property type="molecule type" value="Genomic_DNA"/>
</dbReference>
<dbReference type="Pfam" id="PF13560">
    <property type="entry name" value="HTH_31"/>
    <property type="match status" value="1"/>
</dbReference>
<dbReference type="SMART" id="SM00530">
    <property type="entry name" value="HTH_XRE"/>
    <property type="match status" value="1"/>
</dbReference>
<evidence type="ECO:0000313" key="2">
    <source>
        <dbReference type="EMBL" id="MBO4205839.1"/>
    </source>
</evidence>
<dbReference type="Proteomes" id="UP000823521">
    <property type="component" value="Unassembled WGS sequence"/>
</dbReference>
<evidence type="ECO:0000259" key="1">
    <source>
        <dbReference type="SMART" id="SM00530"/>
    </source>
</evidence>
<reference evidence="2 3" key="1">
    <citation type="submission" date="2019-12" db="EMBL/GenBank/DDBJ databases">
        <title>Whole genome sequencing of endophytic Actinobacterium Micromonospora sp. MPMI6T.</title>
        <authorList>
            <person name="Evv R."/>
            <person name="Podile A.R."/>
        </authorList>
    </citation>
    <scope>NUCLEOTIDE SEQUENCE [LARGE SCALE GENOMIC DNA]</scope>
    <source>
        <strain evidence="2 3">MPMI6</strain>
    </source>
</reference>
<organism evidence="2 3">
    <name type="scientific">Micromonospora echinofusca</name>
    <dbReference type="NCBI Taxonomy" id="47858"/>
    <lineage>
        <taxon>Bacteria</taxon>
        <taxon>Bacillati</taxon>
        <taxon>Actinomycetota</taxon>
        <taxon>Actinomycetes</taxon>
        <taxon>Micromonosporales</taxon>
        <taxon>Micromonosporaceae</taxon>
        <taxon>Micromonospora</taxon>
    </lineage>
</organism>
<dbReference type="InterPro" id="IPR001387">
    <property type="entry name" value="Cro/C1-type_HTH"/>
</dbReference>
<dbReference type="SUPFAM" id="SSF47413">
    <property type="entry name" value="lambda repressor-like DNA-binding domains"/>
    <property type="match status" value="1"/>
</dbReference>
<evidence type="ECO:0000313" key="3">
    <source>
        <dbReference type="Proteomes" id="UP000823521"/>
    </source>
</evidence>
<sequence length="284" mass="31098">MTSPTVPRRRLGQELTRLRKAAAMTGEQVATKMEWSSPSKLYKIEGGRQGIQPKELRELLGYYGTTDPETVDALCALARQGKQRAWWSQYAEALTDSYTTYVGLESAATELRVYESTTVHGLLQTEDYARALLTTAAQAPEPAMSAATIDSKVAVRMERQSLLGRLRLWVILDEAALRRIVGGSEIMAAQYERLIEVTRLPSVKLQVLPLGDTTSPAPPTNFTVMEFDEGAGPDAVYVELLTGGIFVEGTDVRRYNVVFNNLRAAALSPARSTSLIKEVAAGLA</sequence>
<keyword evidence="3" id="KW-1185">Reference proteome</keyword>
<proteinExistence type="predicted"/>
<dbReference type="RefSeq" id="WP_208812210.1">
    <property type="nucleotide sequence ID" value="NZ_WVUH01000039.1"/>
</dbReference>
<accession>A0ABS3VMR9</accession>
<dbReference type="CDD" id="cd00093">
    <property type="entry name" value="HTH_XRE"/>
    <property type="match status" value="1"/>
</dbReference>
<name>A0ABS3VMR9_MICEH</name>
<dbReference type="Pfam" id="PF19054">
    <property type="entry name" value="DUF5753"/>
    <property type="match status" value="1"/>
</dbReference>